<comment type="similarity">
    <text evidence="1">Belongs to the argonaute family. Long pAgo subfamily.</text>
</comment>
<dbReference type="AlphaFoldDB" id="A0AAU2AD10"/>
<dbReference type="Gene3D" id="3.30.420.10">
    <property type="entry name" value="Ribonuclease H-like superfamily/Ribonuclease H"/>
    <property type="match status" value="1"/>
</dbReference>
<dbReference type="CDD" id="cd04659">
    <property type="entry name" value="Piwi_piwi-like_ProArk"/>
    <property type="match status" value="1"/>
</dbReference>
<dbReference type="PROSITE" id="PS50822">
    <property type="entry name" value="PIWI"/>
    <property type="match status" value="1"/>
</dbReference>
<evidence type="ECO:0000256" key="2">
    <source>
        <dbReference type="ARBA" id="ARBA00035032"/>
    </source>
</evidence>
<dbReference type="EMBL" id="CP108222">
    <property type="protein sequence ID" value="WTT21898.1"/>
    <property type="molecule type" value="Genomic_DNA"/>
</dbReference>
<dbReference type="InterPro" id="IPR012337">
    <property type="entry name" value="RNaseH-like_sf"/>
</dbReference>
<dbReference type="GO" id="GO:0003676">
    <property type="term" value="F:nucleic acid binding"/>
    <property type="evidence" value="ECO:0007669"/>
    <property type="project" value="InterPro"/>
</dbReference>
<evidence type="ECO:0000256" key="1">
    <source>
        <dbReference type="ARBA" id="ARBA00035012"/>
    </source>
</evidence>
<dbReference type="Gene3D" id="3.40.50.2300">
    <property type="match status" value="1"/>
</dbReference>
<dbReference type="SUPFAM" id="SSF53098">
    <property type="entry name" value="Ribonuclease H-like"/>
    <property type="match status" value="1"/>
</dbReference>
<organism evidence="4">
    <name type="scientific">Streptomyces sp. NBC_00093</name>
    <dbReference type="NCBI Taxonomy" id="2975649"/>
    <lineage>
        <taxon>Bacteria</taxon>
        <taxon>Bacillati</taxon>
        <taxon>Actinomycetota</taxon>
        <taxon>Actinomycetes</taxon>
        <taxon>Kitasatosporales</taxon>
        <taxon>Streptomycetaceae</taxon>
        <taxon>Streptomyces</taxon>
    </lineage>
</organism>
<feature type="domain" description="Piwi" evidence="3">
    <location>
        <begin position="429"/>
        <end position="740"/>
    </location>
</feature>
<gene>
    <name evidence="4" type="ORF">OHA22_43380</name>
</gene>
<reference evidence="4" key="1">
    <citation type="submission" date="2022-10" db="EMBL/GenBank/DDBJ databases">
        <title>The complete genomes of actinobacterial strains from the NBC collection.</title>
        <authorList>
            <person name="Joergensen T.S."/>
            <person name="Alvarez Arevalo M."/>
            <person name="Sterndorff E.B."/>
            <person name="Faurdal D."/>
            <person name="Vuksanovic O."/>
            <person name="Mourched A.-S."/>
            <person name="Charusanti P."/>
            <person name="Shaw S."/>
            <person name="Blin K."/>
            <person name="Weber T."/>
        </authorList>
    </citation>
    <scope>NUCLEOTIDE SEQUENCE</scope>
    <source>
        <strain evidence="4">NBC_00093</strain>
    </source>
</reference>
<sequence>MNPPVLAFNFLPVRFSADEFKGGLIEFESPEQLADLRAKLADSHVVARTQTSIACIPVQADTDVYGTPTTFRTRDHRSLTMRLVQEALLRSVLGWGYKVRRRSPPEFVSRLAGRDLLEPSVRGRRQEALGRLHVYPEYRLDSRTIGPSNHPGVIVGVKSRYEIDMTVDELIRQGLDVRGLYVLSEDTTTTPDPRMDHHSSRRVVGAVDHIDGTDLVLRDAPGIARVPADKAWLESRRETFDDVVRALAGADSARILKELEQKAFDLLGAFGRYEGTVNIASRLRRLGHLQVAGDLSVTIEAPVGSSHGRKVSGTYYQSPTFQFDQAGDKTSRSADRGLDAYGPFDVEFFAKKRPRIAVITPRVHKGVVETFLSKFLYGIQGEKTFGLGFIRKYHLSGCDVSMHPFDGSTTDADAYRKACREALVSGEFDLAIVITSEAQAHLTGDNSPYLVAKSTFMGQGVPVQDVRIETVRLSKLAYPLNSIALACYAKLGGIPFVIAAPRALAHELVIGIGSAHVKESRLTTPERVVGITTVFSSDGNYLLSNTSREADYDDYPRELLRSLTDCIDMIKNRNAWQKGDELRLIFHVFKPLKDIEAAAVKELVERLTQTYANVEFAFVHVSTDHDWVMFDRASAGVNRGAGGRAKGHYVPERGHAIPIGERELLVAVSGPMELKSALHGAPKPLLLKVHRHSNFTDIEYLGRQAFRFTAMSWRNMYPSRIPVTILYSDLIAELLGQLRHVRNWNADAVTTALRSSRWFL</sequence>
<proteinExistence type="inferred from homology"/>
<dbReference type="SMART" id="SM00950">
    <property type="entry name" value="Piwi"/>
    <property type="match status" value="1"/>
</dbReference>
<accession>A0AAU2AD10</accession>
<name>A0AAU2AD10_9ACTN</name>
<dbReference type="InterPro" id="IPR036397">
    <property type="entry name" value="RNaseH_sf"/>
</dbReference>
<protein>
    <recommendedName>
        <fullName evidence="2">Protein argonaute</fullName>
    </recommendedName>
</protein>
<evidence type="ECO:0000313" key="4">
    <source>
        <dbReference type="EMBL" id="WTT21898.1"/>
    </source>
</evidence>
<dbReference type="InterPro" id="IPR003165">
    <property type="entry name" value="Piwi"/>
</dbReference>
<evidence type="ECO:0000259" key="3">
    <source>
        <dbReference type="PROSITE" id="PS50822"/>
    </source>
</evidence>
<dbReference type="Pfam" id="PF02171">
    <property type="entry name" value="Piwi"/>
    <property type="match status" value="1"/>
</dbReference>